<dbReference type="Proteomes" id="UP001212152">
    <property type="component" value="Unassembled WGS sequence"/>
</dbReference>
<dbReference type="PRINTS" id="PR00081">
    <property type="entry name" value="GDHRDH"/>
</dbReference>
<comment type="caution">
    <text evidence="6">The sequence shown here is derived from an EMBL/GenBank/DDBJ whole genome shotgun (WGS) entry which is preliminary data.</text>
</comment>
<dbReference type="InterPro" id="IPR036291">
    <property type="entry name" value="NAD(P)-bd_dom_sf"/>
</dbReference>
<evidence type="ECO:0000256" key="5">
    <source>
        <dbReference type="RuleBase" id="RU000363"/>
    </source>
</evidence>
<evidence type="ECO:0000313" key="6">
    <source>
        <dbReference type="EMBL" id="KAJ3167829.1"/>
    </source>
</evidence>
<evidence type="ECO:0008006" key="8">
    <source>
        <dbReference type="Google" id="ProtNLM"/>
    </source>
</evidence>
<dbReference type="InterPro" id="IPR020904">
    <property type="entry name" value="Sc_DH/Rdtase_CS"/>
</dbReference>
<dbReference type="PRINTS" id="PR00080">
    <property type="entry name" value="SDRFAMILY"/>
</dbReference>
<dbReference type="SUPFAM" id="SSF51735">
    <property type="entry name" value="NAD(P)-binding Rossmann-fold domains"/>
    <property type="match status" value="1"/>
</dbReference>
<accession>A0AAD5TDJ7</accession>
<keyword evidence="3" id="KW-0521">NADP</keyword>
<dbReference type="InterPro" id="IPR051019">
    <property type="entry name" value="VLCFA-Steroid_DH"/>
</dbReference>
<dbReference type="PANTHER" id="PTHR43899">
    <property type="entry name" value="RH59310P"/>
    <property type="match status" value="1"/>
</dbReference>
<dbReference type="InterPro" id="IPR002347">
    <property type="entry name" value="SDR_fam"/>
</dbReference>
<dbReference type="GO" id="GO:0005783">
    <property type="term" value="C:endoplasmic reticulum"/>
    <property type="evidence" value="ECO:0007669"/>
    <property type="project" value="UniProtKB-SubCell"/>
</dbReference>
<dbReference type="GO" id="GO:0016491">
    <property type="term" value="F:oxidoreductase activity"/>
    <property type="evidence" value="ECO:0007669"/>
    <property type="project" value="UniProtKB-KW"/>
</dbReference>
<dbReference type="AlphaFoldDB" id="A0AAD5TDJ7"/>
<evidence type="ECO:0000256" key="1">
    <source>
        <dbReference type="ARBA" id="ARBA00004240"/>
    </source>
</evidence>
<dbReference type="EMBL" id="JADGJQ010000130">
    <property type="protein sequence ID" value="KAJ3167829.1"/>
    <property type="molecule type" value="Genomic_DNA"/>
</dbReference>
<dbReference type="Pfam" id="PF00106">
    <property type="entry name" value="adh_short"/>
    <property type="match status" value="1"/>
</dbReference>
<reference evidence="6" key="1">
    <citation type="submission" date="2020-05" db="EMBL/GenBank/DDBJ databases">
        <title>Phylogenomic resolution of chytrid fungi.</title>
        <authorList>
            <person name="Stajich J.E."/>
            <person name="Amses K."/>
            <person name="Simmons R."/>
            <person name="Seto K."/>
            <person name="Myers J."/>
            <person name="Bonds A."/>
            <person name="Quandt C.A."/>
            <person name="Barry K."/>
            <person name="Liu P."/>
            <person name="Grigoriev I."/>
            <person name="Longcore J.E."/>
            <person name="James T.Y."/>
        </authorList>
    </citation>
    <scope>NUCLEOTIDE SEQUENCE</scope>
    <source>
        <strain evidence="6">JEL0379</strain>
    </source>
</reference>
<evidence type="ECO:0000256" key="3">
    <source>
        <dbReference type="ARBA" id="ARBA00022857"/>
    </source>
</evidence>
<organism evidence="6 7">
    <name type="scientific">Geranomyces variabilis</name>
    <dbReference type="NCBI Taxonomy" id="109894"/>
    <lineage>
        <taxon>Eukaryota</taxon>
        <taxon>Fungi</taxon>
        <taxon>Fungi incertae sedis</taxon>
        <taxon>Chytridiomycota</taxon>
        <taxon>Chytridiomycota incertae sedis</taxon>
        <taxon>Chytridiomycetes</taxon>
        <taxon>Spizellomycetales</taxon>
        <taxon>Powellomycetaceae</taxon>
        <taxon>Geranomyces</taxon>
    </lineage>
</organism>
<dbReference type="Gene3D" id="3.40.50.720">
    <property type="entry name" value="NAD(P)-binding Rossmann-like Domain"/>
    <property type="match status" value="1"/>
</dbReference>
<dbReference type="PROSITE" id="PS00061">
    <property type="entry name" value="ADH_SHORT"/>
    <property type="match status" value="1"/>
</dbReference>
<comment type="similarity">
    <text evidence="2 5">Belongs to the short-chain dehydrogenases/reductases (SDR) family.</text>
</comment>
<keyword evidence="4" id="KW-0560">Oxidoreductase</keyword>
<comment type="subcellular location">
    <subcellularLocation>
        <location evidence="1">Endoplasmic reticulum</location>
    </subcellularLocation>
</comment>
<keyword evidence="7" id="KW-1185">Reference proteome</keyword>
<gene>
    <name evidence="6" type="ORF">HDU87_001422</name>
</gene>
<dbReference type="PIRSF" id="PIRSF000126">
    <property type="entry name" value="11-beta-HSD1"/>
    <property type="match status" value="1"/>
</dbReference>
<proteinExistence type="inferred from homology"/>
<evidence type="ECO:0000313" key="7">
    <source>
        <dbReference type="Proteomes" id="UP001212152"/>
    </source>
</evidence>
<evidence type="ECO:0000256" key="4">
    <source>
        <dbReference type="ARBA" id="ARBA00023002"/>
    </source>
</evidence>
<name>A0AAD5TDJ7_9FUNG</name>
<protein>
    <recommendedName>
        <fullName evidence="8">NAD(P)-binding protein</fullName>
    </recommendedName>
</protein>
<sequence length="339" mass="36607">MSLNLPRIIGNAVSVANSWLDRRALHHPRYFKTLASLGALWFASHLVQATSHLIAPHVLPSRLGKLKRNAGAWAIVTGASDGIGKGFAFELAAQGFNVVLIARNRAKLESVAAELRGEFPQAQTKIWVADAAEVTAEGRVDFAQLKKLVAGTPVTILINNVGIANNPLELDILPDKDIVDVVVVNDIFTTLITKHVLPTLEANGPGLILNVGAFADRLAIPYMGVYSGSKGYTTSWTRGLAAELRERKSKVQVQALLVNAVNSQSNHTPVGLITPSARSFARSALRLASTQVVIAPTFWHKISSGILLVLPECFSRPMVSAFANQMRENFRQGKKLGQS</sequence>
<dbReference type="PANTHER" id="PTHR43899:SF13">
    <property type="entry name" value="RH59310P"/>
    <property type="match status" value="1"/>
</dbReference>
<evidence type="ECO:0000256" key="2">
    <source>
        <dbReference type="ARBA" id="ARBA00006484"/>
    </source>
</evidence>